<dbReference type="GO" id="GO:0005975">
    <property type="term" value="P:carbohydrate metabolic process"/>
    <property type="evidence" value="ECO:0007669"/>
    <property type="project" value="InterPro"/>
</dbReference>
<name>A0A1N7RQV2_9BURK</name>
<feature type="domain" description="Beta-galactosidase 1-like first all-beta" evidence="8">
    <location>
        <begin position="398"/>
        <end position="528"/>
    </location>
</feature>
<dbReference type="OrthoDB" id="9813184at2"/>
<dbReference type="InterPro" id="IPR031330">
    <property type="entry name" value="Gly_Hdrlase_35_cat"/>
</dbReference>
<evidence type="ECO:0000256" key="6">
    <source>
        <dbReference type="RuleBase" id="RU003679"/>
    </source>
</evidence>
<feature type="domain" description="Glycoside hydrolase 35 catalytic" evidence="7">
    <location>
        <begin position="31"/>
        <end position="350"/>
    </location>
</feature>
<dbReference type="InterPro" id="IPR008979">
    <property type="entry name" value="Galactose-bd-like_sf"/>
</dbReference>
<reference evidence="10 11" key="1">
    <citation type="submission" date="2016-12" db="EMBL/GenBank/DDBJ databases">
        <authorList>
            <person name="Song W.-J."/>
            <person name="Kurnit D.M."/>
        </authorList>
    </citation>
    <scope>NUCLEOTIDE SEQUENCE [LARGE SCALE GENOMIC DNA]</scope>
    <source>
        <strain evidence="10 11">STM7296</strain>
    </source>
</reference>
<evidence type="ECO:0000256" key="2">
    <source>
        <dbReference type="ARBA" id="ARBA00022801"/>
    </source>
</evidence>
<evidence type="ECO:0000256" key="1">
    <source>
        <dbReference type="ARBA" id="ARBA00009809"/>
    </source>
</evidence>
<dbReference type="Pfam" id="PF21467">
    <property type="entry name" value="BetaGal_gal-bd"/>
    <property type="match status" value="1"/>
</dbReference>
<gene>
    <name evidence="10" type="ORF">BN2475_120045</name>
</gene>
<dbReference type="PROSITE" id="PS01182">
    <property type="entry name" value="GLYCOSYL_HYDROL_F35"/>
    <property type="match status" value="1"/>
</dbReference>
<dbReference type="Pfam" id="PF21317">
    <property type="entry name" value="BetaGal_ABD_1"/>
    <property type="match status" value="1"/>
</dbReference>
<evidence type="ECO:0000256" key="4">
    <source>
        <dbReference type="PIRSR" id="PIRSR006336-1"/>
    </source>
</evidence>
<evidence type="ECO:0000259" key="9">
    <source>
        <dbReference type="Pfam" id="PF21467"/>
    </source>
</evidence>
<dbReference type="AlphaFoldDB" id="A0A1N7RQV2"/>
<evidence type="ECO:0000313" key="11">
    <source>
        <dbReference type="Proteomes" id="UP000187012"/>
    </source>
</evidence>
<dbReference type="InterPro" id="IPR048912">
    <property type="entry name" value="BetaGal1-like_ABD1"/>
</dbReference>
<evidence type="ECO:0000256" key="5">
    <source>
        <dbReference type="RuleBase" id="RU000675"/>
    </source>
</evidence>
<comment type="catalytic activity">
    <reaction evidence="5">
        <text>Hydrolysis of terminal non-reducing beta-D-galactose residues in beta-D-galactosides.</text>
        <dbReference type="EC" id="3.2.1.23"/>
    </reaction>
</comment>
<keyword evidence="11" id="KW-1185">Reference proteome</keyword>
<dbReference type="GO" id="GO:0004565">
    <property type="term" value="F:beta-galactosidase activity"/>
    <property type="evidence" value="ECO:0007669"/>
    <property type="project" value="UniProtKB-EC"/>
</dbReference>
<dbReference type="RefSeq" id="WP_094778651.1">
    <property type="nucleotide sequence ID" value="NZ_CYGX02000012.1"/>
</dbReference>
<sequence>MPTHSETSAADIPAQTVRSGHVFSFSQEGASFLLDGEPFQIRSGEMHPCRIPAEYWQHRILMAKAMGMNCIALYVMWNYHETSPGTFDFRTGNRDIEAFIRLCQREAMWVLLRPGPYICGEWDLGGIPAYLLSYPDIQLRTDSATDPRYMSAVARYIGELSPRIEPLLANNGGPILMIQIENEFGSYASNPPYLEEIRQLWLHAGIQGPFYTEDGIRQLEQNRTNVTGGAIALSNGDAEQIAAVRREFPAVPAMAGEVYPGWLTHWGDETFKGSSVDLSITLDALMQQKLSFNLYVIHGGTSFGFYAGANVDAASGEYQPDITSYDYAAPISEQGVATSRYMQYRRVIARYLSTRLPDIPDPVPTISREGGQALMPERYASIWDNLPAALPIAQTVDPLPFERYGQAFGFALYRTKLHGYRGGVLDLRNVHDYATVFVGEQYVGGVSRALVPEHCARPLNVTHHAPLTVPPVSSSTHSEVLLDILVEGMGRVNYGYPMIDRKGIVEPVTLQDAQGSSNTLTNWEVFPLPMDTAFIANLRAVCTNPRKAGLFFKAILPLDTIGDTYLDMSNWTKGVVWVNGHNLGRYWNIGPQKRLYCPAPWLRPGDNEVIIFDLHQLEAGPVELARTLS</sequence>
<dbReference type="InterPro" id="IPR048913">
    <property type="entry name" value="BetaGal_gal-bd"/>
</dbReference>
<proteinExistence type="inferred from homology"/>
<keyword evidence="3 5" id="KW-0326">Glycosidase</keyword>
<protein>
    <recommendedName>
        <fullName evidence="5">Beta-galactosidase</fullName>
        <ecNumber evidence="5">3.2.1.23</ecNumber>
    </recommendedName>
</protein>
<comment type="similarity">
    <text evidence="1 6">Belongs to the glycosyl hydrolase 35 family.</text>
</comment>
<dbReference type="PIRSF" id="PIRSF006336">
    <property type="entry name" value="B-gal"/>
    <property type="match status" value="1"/>
</dbReference>
<feature type="active site" description="Proton donor" evidence="4">
    <location>
        <position position="183"/>
    </location>
</feature>
<dbReference type="InterPro" id="IPR017853">
    <property type="entry name" value="GH"/>
</dbReference>
<dbReference type="InterPro" id="IPR026283">
    <property type="entry name" value="B-gal_1-like"/>
</dbReference>
<evidence type="ECO:0000313" key="10">
    <source>
        <dbReference type="EMBL" id="SIT37473.1"/>
    </source>
</evidence>
<keyword evidence="2 5" id="KW-0378">Hydrolase</keyword>
<dbReference type="Pfam" id="PF01301">
    <property type="entry name" value="Glyco_hydro_35"/>
    <property type="match status" value="1"/>
</dbReference>
<dbReference type="Gene3D" id="3.20.20.80">
    <property type="entry name" value="Glycosidases"/>
    <property type="match status" value="1"/>
</dbReference>
<dbReference type="STRING" id="1247936.BN2475_120045"/>
<feature type="domain" description="Beta-galactosidase galactose-binding" evidence="9">
    <location>
        <begin position="551"/>
        <end position="607"/>
    </location>
</feature>
<dbReference type="PRINTS" id="PR00742">
    <property type="entry name" value="GLHYDRLASE35"/>
</dbReference>
<dbReference type="SUPFAM" id="SSF49785">
    <property type="entry name" value="Galactose-binding domain-like"/>
    <property type="match status" value="1"/>
</dbReference>
<dbReference type="PANTHER" id="PTHR23421">
    <property type="entry name" value="BETA-GALACTOSIDASE RELATED"/>
    <property type="match status" value="1"/>
</dbReference>
<dbReference type="SUPFAM" id="SSF51445">
    <property type="entry name" value="(Trans)glycosidases"/>
    <property type="match status" value="1"/>
</dbReference>
<accession>A0A1N7RQV2</accession>
<evidence type="ECO:0000259" key="8">
    <source>
        <dbReference type="Pfam" id="PF21317"/>
    </source>
</evidence>
<dbReference type="Gene3D" id="2.60.120.260">
    <property type="entry name" value="Galactose-binding domain-like"/>
    <property type="match status" value="2"/>
</dbReference>
<dbReference type="EC" id="3.2.1.23" evidence="5"/>
<organism evidence="10 11">
    <name type="scientific">Paraburkholderia ribeironis</name>
    <dbReference type="NCBI Taxonomy" id="1247936"/>
    <lineage>
        <taxon>Bacteria</taxon>
        <taxon>Pseudomonadati</taxon>
        <taxon>Pseudomonadota</taxon>
        <taxon>Betaproteobacteria</taxon>
        <taxon>Burkholderiales</taxon>
        <taxon>Burkholderiaceae</taxon>
        <taxon>Paraburkholderia</taxon>
    </lineage>
</organism>
<dbReference type="EMBL" id="CYGX02000012">
    <property type="protein sequence ID" value="SIT37473.1"/>
    <property type="molecule type" value="Genomic_DNA"/>
</dbReference>
<feature type="active site" description="Nucleophile" evidence="4">
    <location>
        <position position="257"/>
    </location>
</feature>
<dbReference type="Proteomes" id="UP000187012">
    <property type="component" value="Unassembled WGS sequence"/>
</dbReference>
<evidence type="ECO:0000259" key="7">
    <source>
        <dbReference type="Pfam" id="PF01301"/>
    </source>
</evidence>
<evidence type="ECO:0000256" key="3">
    <source>
        <dbReference type="ARBA" id="ARBA00023295"/>
    </source>
</evidence>
<dbReference type="InterPro" id="IPR019801">
    <property type="entry name" value="Glyco_hydro_35_CS"/>
</dbReference>
<dbReference type="InterPro" id="IPR001944">
    <property type="entry name" value="Glycoside_Hdrlase_35"/>
</dbReference>